<dbReference type="GO" id="GO:0012505">
    <property type="term" value="C:endomembrane system"/>
    <property type="evidence" value="ECO:0007669"/>
    <property type="project" value="UniProtKB-SubCell"/>
</dbReference>
<keyword evidence="5" id="KW-0653">Protein transport</keyword>
<keyword evidence="4" id="KW-0813">Transport</keyword>
<comment type="similarity">
    <text evidence="2">Belongs to the Arpin family.</text>
</comment>
<dbReference type="Pfam" id="PF10574">
    <property type="entry name" value="UPF0552"/>
    <property type="match status" value="1"/>
</dbReference>
<dbReference type="Proteomes" id="UP000308365">
    <property type="component" value="Unassembled WGS sequence"/>
</dbReference>
<evidence type="ECO:0000256" key="4">
    <source>
        <dbReference type="ARBA" id="ARBA00022448"/>
    </source>
</evidence>
<comment type="subcellular location">
    <subcellularLocation>
        <location evidence="7">Endomembrane system</location>
        <topology evidence="7">Peripheral membrane protein</topology>
        <orientation evidence="7">Cytoplasmic side</orientation>
    </subcellularLocation>
</comment>
<dbReference type="PROSITE" id="PS00989">
    <property type="entry name" value="CLAT_ADAPTOR_S"/>
    <property type="match status" value="1"/>
</dbReference>
<dbReference type="InterPro" id="IPR022775">
    <property type="entry name" value="AP_mu_sigma_su"/>
</dbReference>
<dbReference type="PANTHER" id="PTHR31199">
    <property type="entry name" value="ARPIN"/>
    <property type="match status" value="1"/>
</dbReference>
<evidence type="ECO:0000313" key="9">
    <source>
        <dbReference type="EMBL" id="TKC45598.1"/>
    </source>
</evidence>
<dbReference type="InterPro" id="IPR011012">
    <property type="entry name" value="Longin-like_dom_sf"/>
</dbReference>
<evidence type="ECO:0000256" key="2">
    <source>
        <dbReference type="ARBA" id="ARBA00008453"/>
    </source>
</evidence>
<dbReference type="GO" id="GO:0051126">
    <property type="term" value="P:negative regulation of actin nucleation"/>
    <property type="evidence" value="ECO:0007669"/>
    <property type="project" value="InterPro"/>
</dbReference>
<dbReference type="InterPro" id="IPR018889">
    <property type="entry name" value="Arpin"/>
</dbReference>
<keyword evidence="6" id="KW-0472">Membrane</keyword>
<comment type="caution">
    <text evidence="9">The sequence shown here is derived from an EMBL/GenBank/DDBJ whole genome shotgun (WGS) entry which is preliminary data.</text>
</comment>
<evidence type="ECO:0000256" key="1">
    <source>
        <dbReference type="ARBA" id="ARBA00006972"/>
    </source>
</evidence>
<organism evidence="9 10">
    <name type="scientific">Monodon monoceros</name>
    <name type="common">Narwhal</name>
    <name type="synonym">Ceratodon monodon</name>
    <dbReference type="NCBI Taxonomy" id="40151"/>
    <lineage>
        <taxon>Eukaryota</taxon>
        <taxon>Metazoa</taxon>
        <taxon>Chordata</taxon>
        <taxon>Craniata</taxon>
        <taxon>Vertebrata</taxon>
        <taxon>Euteleostomi</taxon>
        <taxon>Mammalia</taxon>
        <taxon>Eutheria</taxon>
        <taxon>Laurasiatheria</taxon>
        <taxon>Artiodactyla</taxon>
        <taxon>Whippomorpha</taxon>
        <taxon>Cetacea</taxon>
        <taxon>Odontoceti</taxon>
        <taxon>Monodontidae</taxon>
        <taxon>Monodon</taxon>
    </lineage>
</organism>
<proteinExistence type="inferred from homology"/>
<dbReference type="PANTHER" id="PTHR31199:SF1">
    <property type="entry name" value="ARPIN"/>
    <property type="match status" value="1"/>
</dbReference>
<sequence>MGLGPFKSRAGTPGAGPRRSRICSWELLVSACPAGASRRCTPPRGAPSPACRLLAPGLEGAAAVGRMSRIYHDSALRNKAVQSARLPGAWDPAAHQGGNGVLLEGELVDVSRHSIVDDHGRKERYYVLYIRPSHIHCRKFDPKGNEIEPNFSATRKVNTGFLMSSYKVEAKGNTDRLTPEVLKGLVNKPELLALTESLTPDQTVAFWMPESEMEAVELELGAGVRLKTRGDGPFLDSLAKLEAGTVTKCNFAGDGKMGASWTDNIMAQKSSEGAAVETREQGDGAEDEEWMIQAILVFNNHGKPRLVRFYQRFPEEIQQQIIRETFHLVLKRDDNICNFLEGGSLIGGSDYKLIYRHYATLYFVFCVDSSESELGILDLIQVCVAGNDGSHFREFAWDF</sequence>
<evidence type="ECO:0000256" key="6">
    <source>
        <dbReference type="ARBA" id="ARBA00023136"/>
    </source>
</evidence>
<evidence type="ECO:0000256" key="3">
    <source>
        <dbReference type="ARBA" id="ARBA00019314"/>
    </source>
</evidence>
<dbReference type="Gene3D" id="3.30.450.60">
    <property type="match status" value="1"/>
</dbReference>
<protein>
    <recommendedName>
        <fullName evidence="3">Arpin</fullName>
    </recommendedName>
</protein>
<comment type="similarity">
    <text evidence="1">Belongs to the adaptor complexes small subunit family.</text>
</comment>
<dbReference type="GO" id="GO:0030117">
    <property type="term" value="C:membrane coat"/>
    <property type="evidence" value="ECO:0007669"/>
    <property type="project" value="InterPro"/>
</dbReference>
<evidence type="ECO:0000259" key="8">
    <source>
        <dbReference type="Pfam" id="PF01217"/>
    </source>
</evidence>
<gene>
    <name evidence="9" type="ORF">EI555_020921</name>
</gene>
<evidence type="ECO:0000313" key="10">
    <source>
        <dbReference type="Proteomes" id="UP000308365"/>
    </source>
</evidence>
<evidence type="ECO:0000256" key="7">
    <source>
        <dbReference type="ARBA" id="ARBA00029433"/>
    </source>
</evidence>
<accession>A0A4U1F843</accession>
<feature type="domain" description="AP complex mu/sigma subunit" evidence="8">
    <location>
        <begin position="291"/>
        <end position="384"/>
    </location>
</feature>
<dbReference type="GO" id="GO:0016192">
    <property type="term" value="P:vesicle-mediated transport"/>
    <property type="evidence" value="ECO:0007669"/>
    <property type="project" value="InterPro"/>
</dbReference>
<name>A0A4U1F843_MONMO</name>
<reference evidence="10" key="1">
    <citation type="journal article" date="2019" name="IScience">
        <title>Narwhal Genome Reveals Long-Term Low Genetic Diversity despite Current Large Abundance Size.</title>
        <authorList>
            <person name="Westbury M.V."/>
            <person name="Petersen B."/>
            <person name="Garde E."/>
            <person name="Heide-Jorgensen M.P."/>
            <person name="Lorenzen E.D."/>
        </authorList>
    </citation>
    <scope>NUCLEOTIDE SEQUENCE [LARGE SCALE GENOMIC DNA]</scope>
</reference>
<dbReference type="GO" id="GO:0006886">
    <property type="term" value="P:intracellular protein transport"/>
    <property type="evidence" value="ECO:0007669"/>
    <property type="project" value="InterPro"/>
</dbReference>
<dbReference type="InterPro" id="IPR000804">
    <property type="entry name" value="Clathrin_sm-chain_CS"/>
</dbReference>
<dbReference type="EMBL" id="RWIC01000320">
    <property type="protein sequence ID" value="TKC45598.1"/>
    <property type="molecule type" value="Genomic_DNA"/>
</dbReference>
<dbReference type="SUPFAM" id="SSF64356">
    <property type="entry name" value="SNARE-like"/>
    <property type="match status" value="1"/>
</dbReference>
<dbReference type="AlphaFoldDB" id="A0A4U1F843"/>
<dbReference type="Pfam" id="PF01217">
    <property type="entry name" value="Clat_adaptor_s"/>
    <property type="match status" value="1"/>
</dbReference>
<evidence type="ECO:0000256" key="5">
    <source>
        <dbReference type="ARBA" id="ARBA00022927"/>
    </source>
</evidence>